<protein>
    <submittedName>
        <fullName evidence="4">Uncharacterized protein</fullName>
    </submittedName>
</protein>
<gene>
    <name evidence="4" type="ORF">FA10DRAFT_150919</name>
</gene>
<dbReference type="EMBL" id="KZ819637">
    <property type="protein sequence ID" value="PWN89674.1"/>
    <property type="molecule type" value="Genomic_DNA"/>
</dbReference>
<dbReference type="GeneID" id="37040013"/>
<dbReference type="GO" id="GO:0008289">
    <property type="term" value="F:lipid binding"/>
    <property type="evidence" value="ECO:0007669"/>
    <property type="project" value="InterPro"/>
</dbReference>
<dbReference type="AlphaFoldDB" id="A0A316YLJ4"/>
<sequence>MSKVAPSKSQVGDKVDANAVTLAQDAKFKEADVNRKMKFYGVLQAFRQGRYPDNEQIDKALRYTQQTSPVDLDKLSPDGRKLVQDIREIIEVMRRMVLEKNPNEEFQNFLFHTTKADYKGATGLKVPVSKDEAQKDAETASEALRTLVKLFLRNGEARKLFSDFGLIGRDMFADAAQFAAGKARPNEDKLATVDHPAPDNEFHDDIPEALKKANKAADKKEEGKQDVAAAVQQTANDAQDPNASVEANKQTAADQAAAAGNKLAAKIPDKHKDLAKEHKDKTVNYFKENFPEERRNNFIYRLKKVLVECQRHKDYQDAMDYFLTAFENYKGVANDLHTQTEQNAKSLTSENNVDTAQKSFRRLLERFANGRSTQPIVDALDTLYNDVGKDPELKEFFKRIDTFLRRCVQEPGFVMKEEANTQGRLLRDQGKRFFTGEGEQKGKYQPHFENFFQQVADFFKAMGDDPLNKEFGSKWDKLGKDLFFDSEGKATFKPHLWDDIRDPILPQLLTHIGYVPIPRIEYSDKMVDLVIENLNVDPANLLPNLIEIDAHHFHRMSAYKKITDQHKGTVKVLLSQIQTDLRDVHWAVKKKQGFPKITDSGSADVFLGGHGLTVAVTLETKTGGRDVFTVKQVKAKIHKIDFAIRGSKHDLMAKVAKPLATSLVKKQICKAAEGGIRDGFEKLNDHLVAVRDAEEGKKLDTLKQKFGGSQDAGSKTESKGTFKLATSKRNSILPQMGHPDGWVHKLDAAEEKAKDSGPQHKPDWHSPAFTIVGGAASTQTSATPKTGAANAAVKTATGANGSTTLPNGAATNTAGVAPAISGAATSTAQATAA</sequence>
<evidence type="ECO:0000256" key="1">
    <source>
        <dbReference type="SAM" id="MobiDB-lite"/>
    </source>
</evidence>
<dbReference type="STRING" id="215250.A0A316YLJ4"/>
<dbReference type="Pfam" id="PF19343">
    <property type="entry name" value="HAM1_N"/>
    <property type="match status" value="1"/>
</dbReference>
<dbReference type="SUPFAM" id="SSF55394">
    <property type="entry name" value="Bactericidal permeability-increasing protein, BPI"/>
    <property type="match status" value="1"/>
</dbReference>
<dbReference type="InParanoid" id="A0A316YLJ4"/>
<keyword evidence="5" id="KW-1185">Reference proteome</keyword>
<dbReference type="RefSeq" id="XP_025376872.1">
    <property type="nucleotide sequence ID" value="XM_025518097.1"/>
</dbReference>
<evidence type="ECO:0000313" key="4">
    <source>
        <dbReference type="EMBL" id="PWN89674.1"/>
    </source>
</evidence>
<dbReference type="InterPro" id="IPR027842">
    <property type="entry name" value="HAM1-like_C"/>
</dbReference>
<dbReference type="Proteomes" id="UP000245768">
    <property type="component" value="Unassembled WGS sequence"/>
</dbReference>
<name>A0A316YLJ4_9BASI</name>
<dbReference type="InterPro" id="IPR017943">
    <property type="entry name" value="Bactericidal_perm-incr_a/b_dom"/>
</dbReference>
<feature type="region of interest" description="Disordered" evidence="1">
    <location>
        <begin position="214"/>
        <end position="260"/>
    </location>
</feature>
<feature type="domain" description="HAM1-like C-terminal" evidence="2">
    <location>
        <begin position="636"/>
        <end position="779"/>
    </location>
</feature>
<feature type="domain" description="HAM1-like N-terminal" evidence="3">
    <location>
        <begin position="17"/>
        <end position="621"/>
    </location>
</feature>
<evidence type="ECO:0000259" key="3">
    <source>
        <dbReference type="Pfam" id="PF19343"/>
    </source>
</evidence>
<evidence type="ECO:0000313" key="5">
    <source>
        <dbReference type="Proteomes" id="UP000245768"/>
    </source>
</evidence>
<dbReference type="PANTHER" id="PTHR31138">
    <property type="entry name" value="CHROMOSOME 19, WHOLE GENOME SHOTGUN SEQUENCE"/>
    <property type="match status" value="1"/>
</dbReference>
<reference evidence="4 5" key="1">
    <citation type="journal article" date="2018" name="Mol. Biol. Evol.">
        <title>Broad Genomic Sampling Reveals a Smut Pathogenic Ancestry of the Fungal Clade Ustilaginomycotina.</title>
        <authorList>
            <person name="Kijpornyongpan T."/>
            <person name="Mondo S.J."/>
            <person name="Barry K."/>
            <person name="Sandor L."/>
            <person name="Lee J."/>
            <person name="Lipzen A."/>
            <person name="Pangilinan J."/>
            <person name="LaButti K."/>
            <person name="Hainaut M."/>
            <person name="Henrissat B."/>
            <person name="Grigoriev I.V."/>
            <person name="Spatafora J.W."/>
            <person name="Aime M.C."/>
        </authorList>
    </citation>
    <scope>NUCLEOTIDE SEQUENCE [LARGE SCALE GENOMIC DNA]</scope>
    <source>
        <strain evidence="4 5">MCA 4198</strain>
    </source>
</reference>
<dbReference type="Gene3D" id="3.15.10.10">
    <property type="entry name" value="Bactericidal permeability-increasing protein, domain 1"/>
    <property type="match status" value="1"/>
</dbReference>
<proteinExistence type="predicted"/>
<organism evidence="4 5">
    <name type="scientific">Acaromyces ingoldii</name>
    <dbReference type="NCBI Taxonomy" id="215250"/>
    <lineage>
        <taxon>Eukaryota</taxon>
        <taxon>Fungi</taxon>
        <taxon>Dikarya</taxon>
        <taxon>Basidiomycota</taxon>
        <taxon>Ustilaginomycotina</taxon>
        <taxon>Exobasidiomycetes</taxon>
        <taxon>Exobasidiales</taxon>
        <taxon>Cryptobasidiaceae</taxon>
        <taxon>Acaromyces</taxon>
    </lineage>
</organism>
<feature type="compositionally biased region" description="Basic and acidic residues" evidence="1">
    <location>
        <begin position="214"/>
        <end position="225"/>
    </location>
</feature>
<accession>A0A316YLJ4</accession>
<dbReference type="OrthoDB" id="19394at2759"/>
<dbReference type="Pfam" id="PF14613">
    <property type="entry name" value="HAM1_C"/>
    <property type="match status" value="1"/>
</dbReference>
<evidence type="ECO:0000259" key="2">
    <source>
        <dbReference type="Pfam" id="PF14613"/>
    </source>
</evidence>
<feature type="compositionally biased region" description="Low complexity" evidence="1">
    <location>
        <begin position="247"/>
        <end position="260"/>
    </location>
</feature>
<dbReference type="PANTHER" id="PTHR31138:SF1">
    <property type="entry name" value="PDZ DOMAIN-CONTAINING PROTEIN"/>
    <property type="match status" value="1"/>
</dbReference>
<feature type="compositionally biased region" description="Polar residues" evidence="1">
    <location>
        <begin position="231"/>
        <end position="242"/>
    </location>
</feature>
<dbReference type="InterPro" id="IPR045967">
    <property type="entry name" value="HAM1-like_N"/>
</dbReference>